<evidence type="ECO:0000256" key="13">
    <source>
        <dbReference type="SAM" id="Coils"/>
    </source>
</evidence>
<dbReference type="InterPro" id="IPR031327">
    <property type="entry name" value="MCM"/>
</dbReference>
<dbReference type="PANTHER" id="PTHR11630:SF46">
    <property type="entry name" value="DNA REPLICATION LICENSING FACTOR MCM3-RELATED"/>
    <property type="match status" value="1"/>
</dbReference>
<dbReference type="PANTHER" id="PTHR11630">
    <property type="entry name" value="DNA REPLICATION LICENSING FACTOR MCM FAMILY MEMBER"/>
    <property type="match status" value="1"/>
</dbReference>
<evidence type="ECO:0000256" key="8">
    <source>
        <dbReference type="ARBA" id="ARBA00022840"/>
    </source>
</evidence>
<dbReference type="PRINTS" id="PR01657">
    <property type="entry name" value="MCMFAMILY"/>
</dbReference>
<dbReference type="FunFam" id="2.20.28.10:FF:000008">
    <property type="entry name" value="DNA helicase"/>
    <property type="match status" value="1"/>
</dbReference>
<evidence type="ECO:0000256" key="6">
    <source>
        <dbReference type="ARBA" id="ARBA00022801"/>
    </source>
</evidence>
<dbReference type="GO" id="GO:0016887">
    <property type="term" value="F:ATP hydrolysis activity"/>
    <property type="evidence" value="ECO:0007669"/>
    <property type="project" value="RHEA"/>
</dbReference>
<dbReference type="GO" id="GO:0006271">
    <property type="term" value="P:DNA strand elongation involved in DNA replication"/>
    <property type="evidence" value="ECO:0007669"/>
    <property type="project" value="TreeGrafter"/>
</dbReference>
<dbReference type="EMBL" id="BFEA01000529">
    <property type="protein sequence ID" value="GBG85673.1"/>
    <property type="molecule type" value="Genomic_DNA"/>
</dbReference>
<accession>A0A388LTV8</accession>
<evidence type="ECO:0000256" key="10">
    <source>
        <dbReference type="ARBA" id="ARBA00023242"/>
    </source>
</evidence>
<dbReference type="Gramene" id="GBG85673">
    <property type="protein sequence ID" value="GBG85673"/>
    <property type="gene ID" value="CBR_g40405"/>
</dbReference>
<dbReference type="CDD" id="cd17754">
    <property type="entry name" value="MCM3"/>
    <property type="match status" value="1"/>
</dbReference>
<dbReference type="OMA" id="NVYPQED"/>
<evidence type="ECO:0000256" key="5">
    <source>
        <dbReference type="ARBA" id="ARBA00022741"/>
    </source>
</evidence>
<evidence type="ECO:0000256" key="14">
    <source>
        <dbReference type="SAM" id="MobiDB-lite"/>
    </source>
</evidence>
<dbReference type="SUPFAM" id="SSF52540">
    <property type="entry name" value="P-loop containing nucleoside triphosphate hydrolases"/>
    <property type="match status" value="1"/>
</dbReference>
<evidence type="ECO:0000313" key="17">
    <source>
        <dbReference type="Proteomes" id="UP000265515"/>
    </source>
</evidence>
<comment type="caution">
    <text evidence="16">The sequence shown here is derived from an EMBL/GenBank/DDBJ whole genome shotgun (WGS) entry which is preliminary data.</text>
</comment>
<evidence type="ECO:0000256" key="7">
    <source>
        <dbReference type="ARBA" id="ARBA00022806"/>
    </source>
</evidence>
<protein>
    <recommendedName>
        <fullName evidence="3">DNA helicase</fullName>
        <ecNumber evidence="3">3.6.4.12</ecNumber>
    </recommendedName>
</protein>
<dbReference type="GO" id="GO:0042555">
    <property type="term" value="C:MCM complex"/>
    <property type="evidence" value="ECO:0007669"/>
    <property type="project" value="InterPro"/>
</dbReference>
<comment type="catalytic activity">
    <reaction evidence="11">
        <text>ATP + H2O = ADP + phosphate + H(+)</text>
        <dbReference type="Rhea" id="RHEA:13065"/>
        <dbReference type="ChEBI" id="CHEBI:15377"/>
        <dbReference type="ChEBI" id="CHEBI:15378"/>
        <dbReference type="ChEBI" id="CHEBI:30616"/>
        <dbReference type="ChEBI" id="CHEBI:43474"/>
        <dbReference type="ChEBI" id="CHEBI:456216"/>
        <dbReference type="EC" id="3.6.4.12"/>
    </reaction>
</comment>
<evidence type="ECO:0000256" key="4">
    <source>
        <dbReference type="ARBA" id="ARBA00022705"/>
    </source>
</evidence>
<dbReference type="Gene3D" id="3.40.50.300">
    <property type="entry name" value="P-loop containing nucleotide triphosphate hydrolases"/>
    <property type="match status" value="1"/>
</dbReference>
<feature type="region of interest" description="Disordered" evidence="14">
    <location>
        <begin position="654"/>
        <end position="812"/>
    </location>
</feature>
<dbReference type="SMART" id="SM00350">
    <property type="entry name" value="MCM"/>
    <property type="match status" value="1"/>
</dbReference>
<dbReference type="Gene3D" id="2.20.28.10">
    <property type="match status" value="1"/>
</dbReference>
<keyword evidence="7" id="KW-0347">Helicase</keyword>
<keyword evidence="9 12" id="KW-0238">DNA-binding</keyword>
<feature type="compositionally biased region" description="Low complexity" evidence="14">
    <location>
        <begin position="778"/>
        <end position="791"/>
    </location>
</feature>
<feature type="compositionally biased region" description="Acidic residues" evidence="14">
    <location>
        <begin position="676"/>
        <end position="690"/>
    </location>
</feature>
<keyword evidence="6" id="KW-0378">Hydrolase</keyword>
<dbReference type="InterPro" id="IPR012340">
    <property type="entry name" value="NA-bd_OB-fold"/>
</dbReference>
<gene>
    <name evidence="16" type="ORF">CBR_g40405</name>
</gene>
<feature type="compositionally biased region" description="Basic and acidic residues" evidence="14">
    <location>
        <begin position="654"/>
        <end position="675"/>
    </location>
</feature>
<dbReference type="Pfam" id="PF17855">
    <property type="entry name" value="MCM_lid"/>
    <property type="match status" value="1"/>
</dbReference>
<dbReference type="InterPro" id="IPR041562">
    <property type="entry name" value="MCM_lid"/>
</dbReference>
<dbReference type="Pfam" id="PF14551">
    <property type="entry name" value="MCM_N"/>
    <property type="match status" value="1"/>
</dbReference>
<dbReference type="InterPro" id="IPR027925">
    <property type="entry name" value="MCM_N"/>
</dbReference>
<feature type="region of interest" description="Disordered" evidence="14">
    <location>
        <begin position="502"/>
        <end position="526"/>
    </location>
</feature>
<keyword evidence="5 12" id="KW-0547">Nucleotide-binding</keyword>
<dbReference type="InterPro" id="IPR003593">
    <property type="entry name" value="AAA+_ATPase"/>
</dbReference>
<name>A0A388LTV8_CHABU</name>
<dbReference type="PROSITE" id="PS50051">
    <property type="entry name" value="MCM_2"/>
    <property type="match status" value="1"/>
</dbReference>
<dbReference type="PROSITE" id="PS00847">
    <property type="entry name" value="MCM_1"/>
    <property type="match status" value="1"/>
</dbReference>
<dbReference type="SUPFAM" id="SSF50249">
    <property type="entry name" value="Nucleic acid-binding proteins"/>
    <property type="match status" value="1"/>
</dbReference>
<dbReference type="OrthoDB" id="1882346at2759"/>
<feature type="region of interest" description="Disordered" evidence="14">
    <location>
        <begin position="927"/>
        <end position="964"/>
    </location>
</feature>
<comment type="similarity">
    <text evidence="2 12">Belongs to the MCM family.</text>
</comment>
<dbReference type="InterPro" id="IPR008046">
    <property type="entry name" value="Mcm3"/>
</dbReference>
<dbReference type="GO" id="GO:0017116">
    <property type="term" value="F:single-stranded DNA helicase activity"/>
    <property type="evidence" value="ECO:0007669"/>
    <property type="project" value="TreeGrafter"/>
</dbReference>
<keyword evidence="8 12" id="KW-0067">ATP-binding</keyword>
<keyword evidence="13" id="KW-0175">Coiled coil</keyword>
<organism evidence="16 17">
    <name type="scientific">Chara braunii</name>
    <name type="common">Braun's stonewort</name>
    <dbReference type="NCBI Taxonomy" id="69332"/>
    <lineage>
        <taxon>Eukaryota</taxon>
        <taxon>Viridiplantae</taxon>
        <taxon>Streptophyta</taxon>
        <taxon>Charophyceae</taxon>
        <taxon>Charales</taxon>
        <taxon>Characeae</taxon>
        <taxon>Chara</taxon>
    </lineage>
</organism>
<evidence type="ECO:0000256" key="12">
    <source>
        <dbReference type="RuleBase" id="RU004070"/>
    </source>
</evidence>
<keyword evidence="10" id="KW-0539">Nucleus</keyword>
<dbReference type="GO" id="GO:0000785">
    <property type="term" value="C:chromatin"/>
    <property type="evidence" value="ECO:0007669"/>
    <property type="project" value="EnsemblPlants"/>
</dbReference>
<keyword evidence="4" id="KW-0235">DNA replication</keyword>
<dbReference type="GO" id="GO:1902975">
    <property type="term" value="P:mitotic DNA replication initiation"/>
    <property type="evidence" value="ECO:0007669"/>
    <property type="project" value="TreeGrafter"/>
</dbReference>
<evidence type="ECO:0000256" key="1">
    <source>
        <dbReference type="ARBA" id="ARBA00004123"/>
    </source>
</evidence>
<feature type="region of interest" description="Disordered" evidence="14">
    <location>
        <begin position="1011"/>
        <end position="1087"/>
    </location>
</feature>
<comment type="subcellular location">
    <subcellularLocation>
        <location evidence="1">Nucleus</location>
    </subcellularLocation>
</comment>
<dbReference type="STRING" id="69332.A0A388LTV8"/>
<dbReference type="InterPro" id="IPR001208">
    <property type="entry name" value="MCM_dom"/>
</dbReference>
<feature type="compositionally biased region" description="Basic residues" evidence="14">
    <location>
        <begin position="1020"/>
        <end position="1029"/>
    </location>
</feature>
<evidence type="ECO:0000259" key="15">
    <source>
        <dbReference type="PROSITE" id="PS50051"/>
    </source>
</evidence>
<dbReference type="GO" id="GO:0003697">
    <property type="term" value="F:single-stranded DNA binding"/>
    <property type="evidence" value="ECO:0007669"/>
    <property type="project" value="TreeGrafter"/>
</dbReference>
<dbReference type="InterPro" id="IPR027417">
    <property type="entry name" value="P-loop_NTPase"/>
</dbReference>
<dbReference type="PRINTS" id="PR01659">
    <property type="entry name" value="MCMPROTEIN3"/>
</dbReference>
<dbReference type="Gene3D" id="2.40.50.140">
    <property type="entry name" value="Nucleic acid-binding proteins"/>
    <property type="match status" value="1"/>
</dbReference>
<feature type="compositionally biased region" description="Low complexity" evidence="14">
    <location>
        <begin position="712"/>
        <end position="726"/>
    </location>
</feature>
<dbReference type="EC" id="3.6.4.12" evidence="3"/>
<evidence type="ECO:0000256" key="11">
    <source>
        <dbReference type="ARBA" id="ARBA00047995"/>
    </source>
</evidence>
<dbReference type="Pfam" id="PF17207">
    <property type="entry name" value="MCM_OB"/>
    <property type="match status" value="1"/>
</dbReference>
<dbReference type="Proteomes" id="UP000265515">
    <property type="component" value="Unassembled WGS sequence"/>
</dbReference>
<proteinExistence type="inferred from homology"/>
<evidence type="ECO:0000256" key="2">
    <source>
        <dbReference type="ARBA" id="ARBA00008010"/>
    </source>
</evidence>
<dbReference type="AlphaFoldDB" id="A0A388LTV8"/>
<dbReference type="GO" id="GO:0000727">
    <property type="term" value="P:double-strand break repair via break-induced replication"/>
    <property type="evidence" value="ECO:0007669"/>
    <property type="project" value="TreeGrafter"/>
</dbReference>
<feature type="domain" description="MCM C-terminal AAA(+) ATPase" evidence="15">
    <location>
        <begin position="289"/>
        <end position="495"/>
    </location>
</feature>
<evidence type="ECO:0000256" key="3">
    <source>
        <dbReference type="ARBA" id="ARBA00012551"/>
    </source>
</evidence>
<dbReference type="InterPro" id="IPR033762">
    <property type="entry name" value="MCM_OB"/>
</dbReference>
<feature type="coiled-coil region" evidence="13">
    <location>
        <begin position="869"/>
        <end position="913"/>
    </location>
</feature>
<dbReference type="GO" id="GO:0005524">
    <property type="term" value="F:ATP binding"/>
    <property type="evidence" value="ECO:0007669"/>
    <property type="project" value="UniProtKB-KW"/>
</dbReference>
<feature type="compositionally biased region" description="Acidic residues" evidence="14">
    <location>
        <begin position="757"/>
        <end position="768"/>
    </location>
</feature>
<evidence type="ECO:0000256" key="9">
    <source>
        <dbReference type="ARBA" id="ARBA00023125"/>
    </source>
</evidence>
<dbReference type="InterPro" id="IPR018525">
    <property type="entry name" value="MCM_CS"/>
</dbReference>
<feature type="compositionally biased region" description="Basic residues" evidence="14">
    <location>
        <begin position="937"/>
        <end position="958"/>
    </location>
</feature>
<keyword evidence="17" id="KW-1185">Reference proteome</keyword>
<sequence length="1087" mass="121694">METNYEARYTLRRTFIDFLEQDLGHGTYSAKINAMLTTKNPRLIVDLGDLRTFNQDLARRFVRSPGEYLPAFDAALEETARSINAKAAYGLDLHVGFEGQFGFHRVSPRELLSPFLSTLVCVEGIITKCSLVRPKVAKSVHHCPATGKFIEQEYRDVTSFSGLPTGAVYPTKDDNGNVLVTEFGLSKYRDHQTLAIQEMPECSPAGQLPRSVDVIVEDDLVDRCKPGDRVAIVGVYKAIASKSQGSTAGVFRTVVVANNVMQFNKSVNAPSFTQEDLVNIRKIAERQDLFDLLAESVAPSIYGHLFIKKAILLQLLGGVEKNLKNGTHIRGDVNIMMVGDPSVAKSQVLRAVMNLAPLSISTTGRGSSGVGLTAAVTTDSETGERRLEAGAMVLADRGVVCIDEFDKMSDLDRVSIHEVMEQQTVTIAKAGIHASLNARCSVVAAANPIYGNYDHTLSPTKNIGLPDSLLSRFDLLFIVLDQMNPDIDRAISNHVLRMHQYRAPGEDPGLPPAAGTTREADEEEDESHTLVFVKYNRLLHGEKRTRFGKRDPLTIKFLKKYIHYAKDRYQPRLTDEASELIAQEYSQMRSQSRDERRQGGGALPITARTLETIIRLSTAHAKMRLSNTVTAGDAKSALAVMRFALYHTELTDMDEKDKKENGRGKKRPAADRPDDHDGDDDGDSSDDDDGGEWRRTGRGAPAPKQRRRGDMSTPRQGGTTRTTRSTKAAEESADAQGEKQPGSQSAGVRDATQEMPMDVDEDAAEENEPGLIRRRRQSTAGEGASAGPSSARDSAGAEGDQPMEVDRDIDPKREEKFNNLLARMFISNRLDETTIEELEQNVNKDNSEPFTRRELNALLMYHGQQSEERDSVKDLVRLLKKERENIKKEEKRLKKEERRRREQQENDERLAKIVDLQFSKRWGGAMEHMGVDGSPEHKRRHRRYRKASRREKHHRKTKIVLSDTDEEVSEISQRTRALHLTDNRKRVSTTTEEEDALSQSSPNIAPLKMHRARELPPKSSRMKSAKKMKTTLQPATMKKLREKNEPMVELPPKSSQMKSAKKMETTLQPVTRKKLREKNEPTVKGAL</sequence>
<dbReference type="GO" id="GO:0000347">
    <property type="term" value="C:THO complex"/>
    <property type="evidence" value="ECO:0007669"/>
    <property type="project" value="EnsemblPlants"/>
</dbReference>
<dbReference type="Pfam" id="PF00493">
    <property type="entry name" value="MCM"/>
    <property type="match status" value="1"/>
</dbReference>
<dbReference type="Gene3D" id="3.30.1640.10">
    <property type="entry name" value="mini-chromosome maintenance (MCM) complex, chain A, domain 1"/>
    <property type="match status" value="1"/>
</dbReference>
<reference evidence="16 17" key="1">
    <citation type="journal article" date="2018" name="Cell">
        <title>The Chara Genome: Secondary Complexity and Implications for Plant Terrestrialization.</title>
        <authorList>
            <person name="Nishiyama T."/>
            <person name="Sakayama H."/>
            <person name="Vries J.D."/>
            <person name="Buschmann H."/>
            <person name="Saint-Marcoux D."/>
            <person name="Ullrich K.K."/>
            <person name="Haas F.B."/>
            <person name="Vanderstraeten L."/>
            <person name="Becker D."/>
            <person name="Lang D."/>
            <person name="Vosolsobe S."/>
            <person name="Rombauts S."/>
            <person name="Wilhelmsson P.K.I."/>
            <person name="Janitza P."/>
            <person name="Kern R."/>
            <person name="Heyl A."/>
            <person name="Rumpler F."/>
            <person name="Villalobos L.I.A.C."/>
            <person name="Clay J.M."/>
            <person name="Skokan R."/>
            <person name="Toyoda A."/>
            <person name="Suzuki Y."/>
            <person name="Kagoshima H."/>
            <person name="Schijlen E."/>
            <person name="Tajeshwar N."/>
            <person name="Catarino B."/>
            <person name="Hetherington A.J."/>
            <person name="Saltykova A."/>
            <person name="Bonnot C."/>
            <person name="Breuninger H."/>
            <person name="Symeonidi A."/>
            <person name="Radhakrishnan G.V."/>
            <person name="Van Nieuwerburgh F."/>
            <person name="Deforce D."/>
            <person name="Chang C."/>
            <person name="Karol K.G."/>
            <person name="Hedrich R."/>
            <person name="Ulvskov P."/>
            <person name="Glockner G."/>
            <person name="Delwiche C.F."/>
            <person name="Petrasek J."/>
            <person name="Van de Peer Y."/>
            <person name="Friml J."/>
            <person name="Beilby M."/>
            <person name="Dolan L."/>
            <person name="Kohara Y."/>
            <person name="Sugano S."/>
            <person name="Fujiyama A."/>
            <person name="Delaux P.-M."/>
            <person name="Quint M."/>
            <person name="TheiBen G."/>
            <person name="Hagemann M."/>
            <person name="Harholt J."/>
            <person name="Dunand C."/>
            <person name="Zachgo S."/>
            <person name="Langdale J."/>
            <person name="Maumus F."/>
            <person name="Straeten D.V.D."/>
            <person name="Gould S.B."/>
            <person name="Rensing S.A."/>
        </authorList>
    </citation>
    <scope>NUCLEOTIDE SEQUENCE [LARGE SCALE GENOMIC DNA]</scope>
    <source>
        <strain evidence="16 17">S276</strain>
    </source>
</reference>
<dbReference type="SMART" id="SM00382">
    <property type="entry name" value="AAA"/>
    <property type="match status" value="1"/>
</dbReference>
<evidence type="ECO:0000313" key="16">
    <source>
        <dbReference type="EMBL" id="GBG85673.1"/>
    </source>
</evidence>